<dbReference type="EMBL" id="GBXM01027062">
    <property type="protein sequence ID" value="JAH81515.1"/>
    <property type="molecule type" value="Transcribed_RNA"/>
</dbReference>
<protein>
    <submittedName>
        <fullName evidence="1">Uncharacterized protein</fullName>
    </submittedName>
</protein>
<proteinExistence type="predicted"/>
<reference evidence="1" key="1">
    <citation type="submission" date="2014-11" db="EMBL/GenBank/DDBJ databases">
        <authorList>
            <person name="Amaro Gonzalez C."/>
        </authorList>
    </citation>
    <scope>NUCLEOTIDE SEQUENCE</scope>
</reference>
<evidence type="ECO:0000313" key="1">
    <source>
        <dbReference type="EMBL" id="JAH81515.1"/>
    </source>
</evidence>
<sequence length="44" mass="5051">MSLYLSVAYFLSLWAAWSSLFRELISCFRYCTSDSLTRSITSSS</sequence>
<reference evidence="1" key="2">
    <citation type="journal article" date="2015" name="Fish Shellfish Immunol.">
        <title>Early steps in the European eel (Anguilla anguilla)-Vibrio vulnificus interaction in the gills: Role of the RtxA13 toxin.</title>
        <authorList>
            <person name="Callol A."/>
            <person name="Pajuelo D."/>
            <person name="Ebbesson L."/>
            <person name="Teles M."/>
            <person name="MacKenzie S."/>
            <person name="Amaro C."/>
        </authorList>
    </citation>
    <scope>NUCLEOTIDE SEQUENCE</scope>
</reference>
<organism evidence="1">
    <name type="scientific">Anguilla anguilla</name>
    <name type="common">European freshwater eel</name>
    <name type="synonym">Muraena anguilla</name>
    <dbReference type="NCBI Taxonomy" id="7936"/>
    <lineage>
        <taxon>Eukaryota</taxon>
        <taxon>Metazoa</taxon>
        <taxon>Chordata</taxon>
        <taxon>Craniata</taxon>
        <taxon>Vertebrata</taxon>
        <taxon>Euteleostomi</taxon>
        <taxon>Actinopterygii</taxon>
        <taxon>Neopterygii</taxon>
        <taxon>Teleostei</taxon>
        <taxon>Anguilliformes</taxon>
        <taxon>Anguillidae</taxon>
        <taxon>Anguilla</taxon>
    </lineage>
</organism>
<name>A0A0E9VW03_ANGAN</name>
<accession>A0A0E9VW03</accession>
<dbReference type="AlphaFoldDB" id="A0A0E9VW03"/>